<dbReference type="RefSeq" id="WP_036788457.1">
    <property type="nucleotide sequence ID" value="NZ_JAUZMX010000001.1"/>
</dbReference>
<comment type="caution">
    <text evidence="10">The sequence shown here is derived from an EMBL/GenBank/DDBJ whole genome shotgun (WGS) entry which is preliminary data.</text>
</comment>
<keyword evidence="9" id="KW-0627">Porphyrin biosynthesis</keyword>
<proteinExistence type="predicted"/>
<evidence type="ECO:0000256" key="8">
    <source>
        <dbReference type="ARBA" id="ARBA00023136"/>
    </source>
</evidence>
<evidence type="ECO:0000256" key="1">
    <source>
        <dbReference type="ARBA" id="ARBA00002962"/>
    </source>
</evidence>
<dbReference type="InterPro" id="IPR010817">
    <property type="entry name" value="HemY_N"/>
</dbReference>
<evidence type="ECO:0000256" key="9">
    <source>
        <dbReference type="ARBA" id="ARBA00023244"/>
    </source>
</evidence>
<comment type="subcellular location">
    <subcellularLocation>
        <location evidence="2">Cell inner membrane</location>
        <topology evidence="2">Multi-pass membrane protein</topology>
    </subcellularLocation>
</comment>
<dbReference type="NCBIfam" id="TIGR00540">
    <property type="entry name" value="TPR_hemY_coli"/>
    <property type="match status" value="1"/>
</dbReference>
<dbReference type="AlphaFoldDB" id="A0A0B7JFC8"/>
<evidence type="ECO:0000256" key="2">
    <source>
        <dbReference type="ARBA" id="ARBA00004429"/>
    </source>
</evidence>
<dbReference type="GeneID" id="29946063"/>
<dbReference type="Pfam" id="PF14559">
    <property type="entry name" value="TPR_19"/>
    <property type="match status" value="1"/>
</dbReference>
<dbReference type="Gene3D" id="1.25.40.10">
    <property type="entry name" value="Tetratricopeptide repeat domain"/>
    <property type="match status" value="2"/>
</dbReference>
<evidence type="ECO:0000256" key="5">
    <source>
        <dbReference type="ARBA" id="ARBA00022519"/>
    </source>
</evidence>
<gene>
    <name evidence="10" type="ORF">C9J27_23375</name>
</gene>
<evidence type="ECO:0000256" key="7">
    <source>
        <dbReference type="ARBA" id="ARBA00022989"/>
    </source>
</evidence>
<comment type="pathway">
    <text evidence="3">Porphyrin-containing compound metabolism; protoheme biosynthesis.</text>
</comment>
<accession>A0A2T3KBG4</accession>
<accession>A0A0B7JFC8</accession>
<dbReference type="EMBL" id="PYNF01000039">
    <property type="protein sequence ID" value="PSU90918.1"/>
    <property type="molecule type" value="Genomic_DNA"/>
</dbReference>
<keyword evidence="6" id="KW-0812">Transmembrane</keyword>
<dbReference type="InterPro" id="IPR005254">
    <property type="entry name" value="Heme_biosyn_assoc_TPR_pro"/>
</dbReference>
<organism evidence="10 11">
    <name type="scientific">Photobacterium kishitanii</name>
    <dbReference type="NCBI Taxonomy" id="318456"/>
    <lineage>
        <taxon>Bacteria</taxon>
        <taxon>Pseudomonadati</taxon>
        <taxon>Pseudomonadota</taxon>
        <taxon>Gammaproteobacteria</taxon>
        <taxon>Vibrionales</taxon>
        <taxon>Vibrionaceae</taxon>
        <taxon>Photobacterium</taxon>
    </lineage>
</organism>
<keyword evidence="5" id="KW-0997">Cell inner membrane</keyword>
<name>A0A0B7JFC8_9GAMM</name>
<keyword evidence="8" id="KW-0472">Membrane</keyword>
<evidence type="ECO:0000256" key="6">
    <source>
        <dbReference type="ARBA" id="ARBA00022692"/>
    </source>
</evidence>
<dbReference type="Pfam" id="PF07219">
    <property type="entry name" value="HemY_N"/>
    <property type="match status" value="1"/>
</dbReference>
<evidence type="ECO:0000313" key="11">
    <source>
        <dbReference type="Proteomes" id="UP000241426"/>
    </source>
</evidence>
<comment type="function">
    <text evidence="1">Involved in a late step of protoheme IX synthesis.</text>
</comment>
<dbReference type="GO" id="GO:0042168">
    <property type="term" value="P:heme metabolic process"/>
    <property type="evidence" value="ECO:0007669"/>
    <property type="project" value="InterPro"/>
</dbReference>
<keyword evidence="4" id="KW-1003">Cell membrane</keyword>
<reference evidence="10 11" key="1">
    <citation type="submission" date="2018-01" db="EMBL/GenBank/DDBJ databases">
        <title>Whole genome sequencing of Histamine producing bacteria.</title>
        <authorList>
            <person name="Butler K."/>
        </authorList>
    </citation>
    <scope>NUCLEOTIDE SEQUENCE [LARGE SCALE GENOMIC DNA]</scope>
    <source>
        <strain evidence="10 11">FS-7.2</strain>
    </source>
</reference>
<evidence type="ECO:0000256" key="4">
    <source>
        <dbReference type="ARBA" id="ARBA00022475"/>
    </source>
</evidence>
<dbReference type="GO" id="GO:0005886">
    <property type="term" value="C:plasma membrane"/>
    <property type="evidence" value="ECO:0007669"/>
    <property type="project" value="UniProtKB-SubCell"/>
</dbReference>
<keyword evidence="7" id="KW-1133">Transmembrane helix</keyword>
<dbReference type="UniPathway" id="UPA00252"/>
<evidence type="ECO:0000256" key="3">
    <source>
        <dbReference type="ARBA" id="ARBA00004744"/>
    </source>
</evidence>
<dbReference type="InterPro" id="IPR011990">
    <property type="entry name" value="TPR-like_helical_dom_sf"/>
</dbReference>
<dbReference type="SUPFAM" id="SSF48452">
    <property type="entry name" value="TPR-like"/>
    <property type="match status" value="2"/>
</dbReference>
<dbReference type="Proteomes" id="UP000241426">
    <property type="component" value="Unassembled WGS sequence"/>
</dbReference>
<sequence>MIKLLLLVIALIAGIIVSPDLAGHQGYVLISFANQTIEMSLTTLIIVAIAIVAIFFVLEFILRRLFSFGSSTRGWFSGRQVRKARRNTAEGLLKVAEGDWKAAEKMLSKSAKYSDAPILNYLAAAEAAQGLGKTQQRDQYLQLAAEQDTENLAVSLTRAKLQIRQQQFEQALATLQDVQPNSPRNPMILSLLKQCYLQLEDWKALQALLPQLTKANVITAAEAAQLDIQAQCGQMQHLSQQNGSDGLIGYWNSISRKDKHNPALVACFVKQMIIRHADSDAFPILRDAIKKNPDQSLISLMPQLTLPDRHPAIVSLQDLLANNSNNPALQSALGQMLMADNQWQPAKDHLEKAVAIRPDVTDYAHLVATLEQLGDKQAAAEVSRQALQLAKPDQA</sequence>
<dbReference type="eggNOG" id="COG3071">
    <property type="taxonomic scope" value="Bacteria"/>
</dbReference>
<protein>
    <submittedName>
        <fullName evidence="10">Heme biosynthesis protein HemY</fullName>
    </submittedName>
</protein>
<evidence type="ECO:0000313" key="10">
    <source>
        <dbReference type="EMBL" id="PSU90918.1"/>
    </source>
</evidence>
<dbReference type="GO" id="GO:0006779">
    <property type="term" value="P:porphyrin-containing compound biosynthetic process"/>
    <property type="evidence" value="ECO:0007669"/>
    <property type="project" value="UniProtKB-KW"/>
</dbReference>